<dbReference type="SUPFAM" id="SSF50891">
    <property type="entry name" value="Cyclophilin-like"/>
    <property type="match status" value="1"/>
</dbReference>
<reference evidence="5 6" key="1">
    <citation type="journal article" date="2003" name="Mol. Microbiol.">
        <title>Genome-based analysis of virulence genes in a non-biofilm-forming Staphylococcus epidermidis strain (ATCC 12228).</title>
        <authorList>
            <person name="Zhang Y.Q."/>
            <person name="Ren S.X."/>
            <person name="Li H.L."/>
            <person name="Wang Y.X."/>
            <person name="Fu G."/>
            <person name="Yang J."/>
            <person name="Qin Z.Q."/>
            <person name="Miao Y.G."/>
            <person name="Wang W.Y."/>
            <person name="Chen R.S."/>
            <person name="Shen Y."/>
            <person name="Chen Z."/>
            <person name="Yuan Z.H."/>
            <person name="Zhao G.P."/>
            <person name="Qu D."/>
            <person name="Danchin A."/>
            <person name="Wen Y.M."/>
        </authorList>
    </citation>
    <scope>NUCLEOTIDE SEQUENCE [LARGE SCALE GENOMIC DNA]</scope>
    <source>
        <strain evidence="6">ATCC 12228 / FDA PCI 1200</strain>
    </source>
</reference>
<dbReference type="SMART" id="SM00796">
    <property type="entry name" value="AHS1"/>
    <property type="match status" value="1"/>
</dbReference>
<dbReference type="InterPro" id="IPR029000">
    <property type="entry name" value="Cyclophilin-like_dom_sf"/>
</dbReference>
<keyword evidence="3" id="KW-0067">ATP-binding</keyword>
<dbReference type="EMBL" id="AE015929">
    <property type="protein sequence ID" value="AAO04890.1"/>
    <property type="molecule type" value="Genomic_DNA"/>
</dbReference>
<gene>
    <name evidence="5" type="ordered locus">SE_1291</name>
</gene>
<dbReference type="InterPro" id="IPR010016">
    <property type="entry name" value="PxpB"/>
</dbReference>
<sequence>MRTQFINEQTMMIYFENEISESTFKKVQQTIQYIKSKNLSEITNMIPSYRAILIYFDNSGINGTELLENLELDENSNSRKQSHFKQRIIHIPVLYGGDFGPDLSEVANVNKLSQEEVIQIHTQQPYLIYMLGFMPGFPYLGGLDAKLHTPRRSEPRIKINAGSVGIANNQTGLYPMDSPGGWQIIGRTPIKVFDLNRTPMTLYEAGDYIQFYSINYQEFEKISNDINKGKFDIDKWVTYQDEY</sequence>
<evidence type="ECO:0000256" key="3">
    <source>
        <dbReference type="ARBA" id="ARBA00022840"/>
    </source>
</evidence>
<dbReference type="OrthoDB" id="9778567at2"/>
<dbReference type="InterPro" id="IPR003833">
    <property type="entry name" value="CT_C_D"/>
</dbReference>
<dbReference type="Gene3D" id="3.30.1360.40">
    <property type="match status" value="1"/>
</dbReference>
<dbReference type="NCBIfam" id="TIGR00370">
    <property type="entry name" value="5-oxoprolinase subunit PxpB"/>
    <property type="match status" value="1"/>
</dbReference>
<organism evidence="5 6">
    <name type="scientific">Staphylococcus epidermidis (strain ATCC 12228 / FDA PCI 1200)</name>
    <dbReference type="NCBI Taxonomy" id="176280"/>
    <lineage>
        <taxon>Bacteria</taxon>
        <taxon>Bacillati</taxon>
        <taxon>Bacillota</taxon>
        <taxon>Bacilli</taxon>
        <taxon>Bacillales</taxon>
        <taxon>Staphylococcaceae</taxon>
        <taxon>Staphylococcus</taxon>
    </lineage>
</organism>
<dbReference type="PANTHER" id="PTHR34698">
    <property type="entry name" value="5-OXOPROLINASE SUBUNIT B"/>
    <property type="match status" value="1"/>
</dbReference>
<dbReference type="GeneID" id="50018593"/>
<name>A0A0H2VGH6_STAES</name>
<dbReference type="Proteomes" id="UP000001411">
    <property type="component" value="Chromosome"/>
</dbReference>
<proteinExistence type="predicted"/>
<evidence type="ECO:0000256" key="1">
    <source>
        <dbReference type="ARBA" id="ARBA00022741"/>
    </source>
</evidence>
<dbReference type="SUPFAM" id="SSF160467">
    <property type="entry name" value="PH0987 N-terminal domain-like"/>
    <property type="match status" value="1"/>
</dbReference>
<accession>A0A0H2VGH6</accession>
<protein>
    <recommendedName>
        <fullName evidence="4">Carboxyltransferase domain-containing protein</fullName>
    </recommendedName>
</protein>
<dbReference type="AlphaFoldDB" id="A0A0H2VGH6"/>
<dbReference type="GO" id="GO:0016787">
    <property type="term" value="F:hydrolase activity"/>
    <property type="evidence" value="ECO:0007669"/>
    <property type="project" value="UniProtKB-KW"/>
</dbReference>
<evidence type="ECO:0000259" key="4">
    <source>
        <dbReference type="SMART" id="SM00796"/>
    </source>
</evidence>
<dbReference type="Gene3D" id="2.40.100.10">
    <property type="entry name" value="Cyclophilin-like"/>
    <property type="match status" value="1"/>
</dbReference>
<dbReference type="PATRIC" id="fig|176280.10.peg.1260"/>
<keyword evidence="2" id="KW-0378">Hydrolase</keyword>
<dbReference type="Pfam" id="PF02682">
    <property type="entry name" value="CT_C_D"/>
    <property type="match status" value="1"/>
</dbReference>
<evidence type="ECO:0000313" key="6">
    <source>
        <dbReference type="Proteomes" id="UP000001411"/>
    </source>
</evidence>
<feature type="domain" description="Carboxyltransferase" evidence="4">
    <location>
        <begin position="1"/>
        <end position="203"/>
    </location>
</feature>
<evidence type="ECO:0000313" key="5">
    <source>
        <dbReference type="EMBL" id="AAO04890.1"/>
    </source>
</evidence>
<dbReference type="HOGENOM" id="CLU_020207_1_0_9"/>
<evidence type="ECO:0000256" key="2">
    <source>
        <dbReference type="ARBA" id="ARBA00022801"/>
    </source>
</evidence>
<dbReference type="RefSeq" id="WP_001831296.1">
    <property type="nucleotide sequence ID" value="NC_004461.1"/>
</dbReference>
<keyword evidence="1" id="KW-0547">Nucleotide-binding</keyword>
<dbReference type="eggNOG" id="COG2049">
    <property type="taxonomic scope" value="Bacteria"/>
</dbReference>
<dbReference type="PANTHER" id="PTHR34698:SF2">
    <property type="entry name" value="5-OXOPROLINASE SUBUNIT B"/>
    <property type="match status" value="1"/>
</dbReference>
<dbReference type="KEGG" id="sep:SE_1291"/>
<dbReference type="GO" id="GO:0005524">
    <property type="term" value="F:ATP binding"/>
    <property type="evidence" value="ECO:0007669"/>
    <property type="project" value="UniProtKB-KW"/>
</dbReference>